<dbReference type="InterPro" id="IPR036638">
    <property type="entry name" value="HLH_DNA-bd_sf"/>
</dbReference>
<dbReference type="InterPro" id="IPR044278">
    <property type="entry name" value="BHLH95-like"/>
</dbReference>
<dbReference type="Gramene" id="OIT00555">
    <property type="protein sequence ID" value="OIT00555"/>
    <property type="gene ID" value="A4A49_18371"/>
</dbReference>
<dbReference type="CDD" id="cd04873">
    <property type="entry name" value="ACT_UUR-ACR-like"/>
    <property type="match status" value="1"/>
</dbReference>
<comment type="caution">
    <text evidence="8">The sequence shown here is derived from an EMBL/GenBank/DDBJ whole genome shotgun (WGS) entry which is preliminary data.</text>
</comment>
<feature type="domain" description="BHLH" evidence="6">
    <location>
        <begin position="88"/>
        <end position="138"/>
    </location>
</feature>
<feature type="domain" description="ACT" evidence="7">
    <location>
        <begin position="230"/>
        <end position="307"/>
    </location>
</feature>
<dbReference type="SMR" id="A0A1J6INZ6"/>
<dbReference type="PANTHER" id="PTHR46772">
    <property type="entry name" value="BHLH DOMAIN-CONTAINING PROTEIN"/>
    <property type="match status" value="1"/>
</dbReference>
<dbReference type="InterPro" id="IPR045865">
    <property type="entry name" value="ACT-like_dom_sf"/>
</dbReference>
<dbReference type="KEGG" id="nau:109230484"/>
<keyword evidence="3" id="KW-0804">Transcription</keyword>
<evidence type="ECO:0000259" key="6">
    <source>
        <dbReference type="PROSITE" id="PS50888"/>
    </source>
</evidence>
<evidence type="ECO:0000313" key="8">
    <source>
        <dbReference type="EMBL" id="OIT00555.1"/>
    </source>
</evidence>
<dbReference type="OMA" id="ENQGWGF"/>
<dbReference type="CDD" id="cd11393">
    <property type="entry name" value="bHLH_AtbHLH_like"/>
    <property type="match status" value="1"/>
</dbReference>
<dbReference type="InterPro" id="IPR011598">
    <property type="entry name" value="bHLH_dom"/>
</dbReference>
<dbReference type="InterPro" id="IPR002912">
    <property type="entry name" value="ACT_dom"/>
</dbReference>
<dbReference type="InterPro" id="IPR054502">
    <property type="entry name" value="bHLH-TF_ACT-like_plant"/>
</dbReference>
<evidence type="ECO:0000256" key="4">
    <source>
        <dbReference type="ARBA" id="ARBA00023242"/>
    </source>
</evidence>
<dbReference type="GO" id="GO:0046983">
    <property type="term" value="F:protein dimerization activity"/>
    <property type="evidence" value="ECO:0007669"/>
    <property type="project" value="InterPro"/>
</dbReference>
<evidence type="ECO:0000313" key="9">
    <source>
        <dbReference type="Proteomes" id="UP000187609"/>
    </source>
</evidence>
<dbReference type="Pfam" id="PF00010">
    <property type="entry name" value="HLH"/>
    <property type="match status" value="1"/>
</dbReference>
<proteinExistence type="predicted"/>
<organism evidence="8 9">
    <name type="scientific">Nicotiana attenuata</name>
    <name type="common">Coyote tobacco</name>
    <dbReference type="NCBI Taxonomy" id="49451"/>
    <lineage>
        <taxon>Eukaryota</taxon>
        <taxon>Viridiplantae</taxon>
        <taxon>Streptophyta</taxon>
        <taxon>Embryophyta</taxon>
        <taxon>Tracheophyta</taxon>
        <taxon>Spermatophyta</taxon>
        <taxon>Magnoliopsida</taxon>
        <taxon>eudicotyledons</taxon>
        <taxon>Gunneridae</taxon>
        <taxon>Pentapetalae</taxon>
        <taxon>asterids</taxon>
        <taxon>lamiids</taxon>
        <taxon>Solanales</taxon>
        <taxon>Solanaceae</taxon>
        <taxon>Nicotianoideae</taxon>
        <taxon>Nicotianeae</taxon>
        <taxon>Nicotiana</taxon>
    </lineage>
</organism>
<evidence type="ECO:0000256" key="3">
    <source>
        <dbReference type="ARBA" id="ARBA00023163"/>
    </source>
</evidence>
<dbReference type="Proteomes" id="UP000187609">
    <property type="component" value="Unassembled WGS sequence"/>
</dbReference>
<accession>A0A1J6INZ6</accession>
<dbReference type="PANTHER" id="PTHR46772:SF8">
    <property type="entry name" value="TRANSCRIPTION FACTOR BHLH95"/>
    <property type="match status" value="1"/>
</dbReference>
<evidence type="ECO:0000256" key="5">
    <source>
        <dbReference type="SAM" id="MobiDB-lite"/>
    </source>
</evidence>
<keyword evidence="2" id="KW-0805">Transcription regulation</keyword>
<dbReference type="Pfam" id="PF22754">
    <property type="entry name" value="bHLH-TF_ACT-like_plant"/>
    <property type="match status" value="1"/>
</dbReference>
<evidence type="ECO:0000259" key="7">
    <source>
        <dbReference type="PROSITE" id="PS51671"/>
    </source>
</evidence>
<dbReference type="GO" id="GO:0009960">
    <property type="term" value="P:endosperm development"/>
    <property type="evidence" value="ECO:0007669"/>
    <property type="project" value="InterPro"/>
</dbReference>
<dbReference type="STRING" id="49451.A0A1J6INZ6"/>
<keyword evidence="4" id="KW-0539">Nucleus</keyword>
<dbReference type="EMBL" id="MJEQ01037189">
    <property type="protein sequence ID" value="OIT00555.1"/>
    <property type="molecule type" value="Genomic_DNA"/>
</dbReference>
<keyword evidence="9" id="KW-1185">Reference proteome</keyword>
<dbReference type="SUPFAM" id="SSF55021">
    <property type="entry name" value="ACT-like"/>
    <property type="match status" value="1"/>
</dbReference>
<feature type="region of interest" description="Disordered" evidence="5">
    <location>
        <begin position="19"/>
        <end position="93"/>
    </location>
</feature>
<dbReference type="PROSITE" id="PS51671">
    <property type="entry name" value="ACT"/>
    <property type="match status" value="1"/>
</dbReference>
<gene>
    <name evidence="8" type="primary">BHLH95_1</name>
    <name evidence="8" type="ORF">A4A49_18371</name>
</gene>
<comment type="subcellular location">
    <subcellularLocation>
        <location evidence="1">Nucleus</location>
    </subcellularLocation>
</comment>
<dbReference type="SMART" id="SM00353">
    <property type="entry name" value="HLH"/>
    <property type="match status" value="1"/>
</dbReference>
<dbReference type="PROSITE" id="PS50888">
    <property type="entry name" value="BHLH"/>
    <property type="match status" value="1"/>
</dbReference>
<feature type="compositionally biased region" description="Polar residues" evidence="5">
    <location>
        <begin position="20"/>
        <end position="43"/>
    </location>
</feature>
<dbReference type="SUPFAM" id="SSF47459">
    <property type="entry name" value="HLH, helix-loop-helix DNA-binding domain"/>
    <property type="match status" value="1"/>
</dbReference>
<evidence type="ECO:0000256" key="1">
    <source>
        <dbReference type="ARBA" id="ARBA00004123"/>
    </source>
</evidence>
<name>A0A1J6INZ6_NICAT</name>
<dbReference type="GO" id="GO:0005634">
    <property type="term" value="C:nucleus"/>
    <property type="evidence" value="ECO:0007669"/>
    <property type="project" value="UniProtKB-SubCell"/>
</dbReference>
<dbReference type="Gene3D" id="4.10.280.10">
    <property type="entry name" value="Helix-loop-helix DNA-binding domain"/>
    <property type="match status" value="1"/>
</dbReference>
<dbReference type="GO" id="GO:0003700">
    <property type="term" value="F:DNA-binding transcription factor activity"/>
    <property type="evidence" value="ECO:0007669"/>
    <property type="project" value="InterPro"/>
</dbReference>
<reference evidence="8" key="1">
    <citation type="submission" date="2016-11" db="EMBL/GenBank/DDBJ databases">
        <title>The genome of Nicotiana attenuata.</title>
        <authorList>
            <person name="Xu S."/>
            <person name="Brockmoeller T."/>
            <person name="Gaquerel E."/>
            <person name="Navarro A."/>
            <person name="Kuhl H."/>
            <person name="Gase K."/>
            <person name="Ling Z."/>
            <person name="Zhou W."/>
            <person name="Kreitzer C."/>
            <person name="Stanke M."/>
            <person name="Tang H."/>
            <person name="Lyons E."/>
            <person name="Pandey P."/>
            <person name="Pandey S.P."/>
            <person name="Timmermann B."/>
            <person name="Baldwin I.T."/>
        </authorList>
    </citation>
    <scope>NUCLEOTIDE SEQUENCE [LARGE SCALE GENOMIC DNA]</scope>
    <source>
        <strain evidence="8">UT</strain>
    </source>
</reference>
<sequence>MDEGGEDCFIWENQGWGFLNSDNSGGNEAKSSGTKLPDTSQLPVSDGVAREIEMAGPSNGRKRSAPGKNGVKGNREVNEGKVNGAGESDHEMHIWTERERRKKMRNMFSNLHALLPQLPPKADKSTIVDEAVNYIKTLQHTLQKLQRQKLERLHGMATSMNPSIITSQKLSADSIISREAFLADQGSTNNAAISPTNNAANPISMPHFPAVFQSWTSPNVILNVCGEEAHISVCCPKKPGLLSSICYVLEKHKIEVVSAQISSNDHRNMYMIQAHASGASDKFSETFPVEEIYKQAAGEIIMCVTSQ</sequence>
<dbReference type="InterPro" id="IPR045239">
    <property type="entry name" value="bHLH95_bHLH"/>
</dbReference>
<dbReference type="OrthoDB" id="690068at2759"/>
<dbReference type="GeneID" id="109230484"/>
<evidence type="ECO:0000256" key="2">
    <source>
        <dbReference type="ARBA" id="ARBA00023015"/>
    </source>
</evidence>
<dbReference type="AlphaFoldDB" id="A0A1J6INZ6"/>
<protein>
    <submittedName>
        <fullName evidence="8">Transcription factor bhlh95</fullName>
    </submittedName>
</protein>